<dbReference type="PANTHER" id="PTHR35333">
    <property type="entry name" value="BETA-LACTAMASE"/>
    <property type="match status" value="1"/>
</dbReference>
<dbReference type="RefSeq" id="WP_270030178.1">
    <property type="nucleotide sequence ID" value="NZ_JAPDDP010000131.1"/>
</dbReference>
<dbReference type="InterPro" id="IPR000871">
    <property type="entry name" value="Beta-lactam_class-A"/>
</dbReference>
<gene>
    <name evidence="2" type="ORF">OJ997_35490</name>
</gene>
<dbReference type="Gene3D" id="3.40.710.10">
    <property type="entry name" value="DD-peptidase/beta-lactamase superfamily"/>
    <property type="match status" value="1"/>
</dbReference>
<reference evidence="2" key="1">
    <citation type="submission" date="2022-10" db="EMBL/GenBank/DDBJ databases">
        <title>The WGS of Solirubrobacter phytolaccae KCTC 29190.</title>
        <authorList>
            <person name="Jiang Z."/>
        </authorList>
    </citation>
    <scope>NUCLEOTIDE SEQUENCE</scope>
    <source>
        <strain evidence="2">KCTC 29190</strain>
    </source>
</reference>
<dbReference type="GO" id="GO:0030655">
    <property type="term" value="P:beta-lactam antibiotic catabolic process"/>
    <property type="evidence" value="ECO:0007669"/>
    <property type="project" value="InterPro"/>
</dbReference>
<keyword evidence="2" id="KW-0378">Hydrolase</keyword>
<proteinExistence type="predicted"/>
<dbReference type="EMBL" id="JAPDDP010000131">
    <property type="protein sequence ID" value="MDA0185663.1"/>
    <property type="molecule type" value="Genomic_DNA"/>
</dbReference>
<organism evidence="2 3">
    <name type="scientific">Solirubrobacter phytolaccae</name>
    <dbReference type="NCBI Taxonomy" id="1404360"/>
    <lineage>
        <taxon>Bacteria</taxon>
        <taxon>Bacillati</taxon>
        <taxon>Actinomycetota</taxon>
        <taxon>Thermoleophilia</taxon>
        <taxon>Solirubrobacterales</taxon>
        <taxon>Solirubrobacteraceae</taxon>
        <taxon>Solirubrobacter</taxon>
    </lineage>
</organism>
<dbReference type="AlphaFoldDB" id="A0A9X3NFK0"/>
<comment type="caution">
    <text evidence="2">The sequence shown here is derived from an EMBL/GenBank/DDBJ whole genome shotgun (WGS) entry which is preliminary data.</text>
</comment>
<protein>
    <submittedName>
        <fullName evidence="2">Class A beta-lactamase-related serine hydrolase</fullName>
    </submittedName>
</protein>
<evidence type="ECO:0000259" key="1">
    <source>
        <dbReference type="Pfam" id="PF13354"/>
    </source>
</evidence>
<dbReference type="GO" id="GO:0046677">
    <property type="term" value="P:response to antibiotic"/>
    <property type="evidence" value="ECO:0007669"/>
    <property type="project" value="InterPro"/>
</dbReference>
<dbReference type="InterPro" id="IPR012338">
    <property type="entry name" value="Beta-lactam/transpept-like"/>
</dbReference>
<dbReference type="Pfam" id="PF13354">
    <property type="entry name" value="Beta-lactamase2"/>
    <property type="match status" value="1"/>
</dbReference>
<feature type="domain" description="Beta-lactamase class A catalytic" evidence="1">
    <location>
        <begin position="19"/>
        <end position="236"/>
    </location>
</feature>
<keyword evidence="3" id="KW-1185">Reference proteome</keyword>
<evidence type="ECO:0000313" key="2">
    <source>
        <dbReference type="EMBL" id="MDA0185663.1"/>
    </source>
</evidence>
<evidence type="ECO:0000313" key="3">
    <source>
        <dbReference type="Proteomes" id="UP001147653"/>
    </source>
</evidence>
<sequence>MSVERTIVSVLAAAGAEGQVHVVDVDDPSREVSVGADTPVVLSSVFKVHLVLAMLRAGDAGRDLRERVRVGEERTPGSPGLAMLADPVELSLRDLAVLALTVSDVAAADALFDALGGEPALREPLDPLGLRSTTLHGCCRDLFAAVVGDEARPVSRATPRDLTRLLGLIWRDEAASPAACGALRGWLRGQALRPRIAAGFLEPDWRTATKSGTLPGLRNDIGVVERDGRRHAVAISVRAAEGASPTPGDDALLGRLARLAVDALS</sequence>
<dbReference type="Proteomes" id="UP001147653">
    <property type="component" value="Unassembled WGS sequence"/>
</dbReference>
<dbReference type="SUPFAM" id="SSF56601">
    <property type="entry name" value="beta-lactamase/transpeptidase-like"/>
    <property type="match status" value="1"/>
</dbReference>
<dbReference type="GO" id="GO:0008800">
    <property type="term" value="F:beta-lactamase activity"/>
    <property type="evidence" value="ECO:0007669"/>
    <property type="project" value="InterPro"/>
</dbReference>
<accession>A0A9X3NFK0</accession>
<dbReference type="PANTHER" id="PTHR35333:SF3">
    <property type="entry name" value="BETA-LACTAMASE-TYPE TRANSPEPTIDASE FOLD CONTAINING PROTEIN"/>
    <property type="match status" value="1"/>
</dbReference>
<name>A0A9X3NFK0_9ACTN</name>
<dbReference type="InterPro" id="IPR045155">
    <property type="entry name" value="Beta-lactam_cat"/>
</dbReference>